<dbReference type="EMBL" id="MFZM01000004">
    <property type="protein sequence ID" value="OGK24712.1"/>
    <property type="molecule type" value="Genomic_DNA"/>
</dbReference>
<evidence type="ECO:0000313" key="2">
    <source>
        <dbReference type="EMBL" id="OGK24712.1"/>
    </source>
</evidence>
<evidence type="ECO:0000256" key="1">
    <source>
        <dbReference type="SAM" id="Phobius"/>
    </source>
</evidence>
<gene>
    <name evidence="2" type="ORF">A3C24_01150</name>
</gene>
<keyword evidence="1" id="KW-0812">Transmembrane</keyword>
<dbReference type="AlphaFoldDB" id="A0A1F7H1Y2"/>
<sequence length="81" mass="9186">MDLQTIFYIIGIISMFLWIALFIVVIVMLYRIKQSVESFKSGFTGKVVSLFKEKNVELASALGLTVAHFVIDKLKKSKKSN</sequence>
<keyword evidence="1" id="KW-0472">Membrane</keyword>
<keyword evidence="1" id="KW-1133">Transmembrane helix</keyword>
<proteinExistence type="predicted"/>
<organism evidence="2 3">
    <name type="scientific">Candidatus Roizmanbacteria bacterium RIFCSPHIGHO2_02_FULL_37_24</name>
    <dbReference type="NCBI Taxonomy" id="1802037"/>
    <lineage>
        <taxon>Bacteria</taxon>
        <taxon>Candidatus Roizmaniibacteriota</taxon>
    </lineage>
</organism>
<reference evidence="2 3" key="1">
    <citation type="journal article" date="2016" name="Nat. Commun.">
        <title>Thousands of microbial genomes shed light on interconnected biogeochemical processes in an aquifer system.</title>
        <authorList>
            <person name="Anantharaman K."/>
            <person name="Brown C.T."/>
            <person name="Hug L.A."/>
            <person name="Sharon I."/>
            <person name="Castelle C.J."/>
            <person name="Probst A.J."/>
            <person name="Thomas B.C."/>
            <person name="Singh A."/>
            <person name="Wilkins M.J."/>
            <person name="Karaoz U."/>
            <person name="Brodie E.L."/>
            <person name="Williams K.H."/>
            <person name="Hubbard S.S."/>
            <person name="Banfield J.F."/>
        </authorList>
    </citation>
    <scope>NUCLEOTIDE SEQUENCE [LARGE SCALE GENOMIC DNA]</scope>
</reference>
<feature type="transmembrane region" description="Helical" evidence="1">
    <location>
        <begin position="6"/>
        <end position="30"/>
    </location>
</feature>
<evidence type="ECO:0000313" key="3">
    <source>
        <dbReference type="Proteomes" id="UP000177159"/>
    </source>
</evidence>
<dbReference type="Proteomes" id="UP000177159">
    <property type="component" value="Unassembled WGS sequence"/>
</dbReference>
<protein>
    <submittedName>
        <fullName evidence="2">Uncharacterized protein</fullName>
    </submittedName>
</protein>
<accession>A0A1F7H1Y2</accession>
<name>A0A1F7H1Y2_9BACT</name>
<comment type="caution">
    <text evidence="2">The sequence shown here is derived from an EMBL/GenBank/DDBJ whole genome shotgun (WGS) entry which is preliminary data.</text>
</comment>